<evidence type="ECO:0000313" key="1">
    <source>
        <dbReference type="EMBL" id="CAL60738.1"/>
    </source>
</evidence>
<keyword evidence="2" id="KW-1185">Reference proteome</keyword>
<evidence type="ECO:0000313" key="2">
    <source>
        <dbReference type="Proteomes" id="UP000006697"/>
    </source>
</evidence>
<proteinExistence type="predicted"/>
<dbReference type="KEGG" id="har:HEAR0528"/>
<dbReference type="STRING" id="204773.HEAR0528"/>
<protein>
    <submittedName>
        <fullName evidence="1">Uncharacterized protein</fullName>
    </submittedName>
</protein>
<gene>
    <name evidence="1" type="ordered locus">HEAR0528</name>
</gene>
<dbReference type="EMBL" id="CU207211">
    <property type="protein sequence ID" value="CAL60738.1"/>
    <property type="molecule type" value="Genomic_DNA"/>
</dbReference>
<sequence length="115" mass="12884">MLVIFTFMINVGIWSDHSNWLTHELEHGPAANSITVAGNYLALHDIEIAEASNATSEMVVEHELLHAADHLQLFLTINATTIFLTSPRISETHFNSLTTPPSVTEKPFRPPRFFT</sequence>
<organism evidence="1 2">
    <name type="scientific">Herminiimonas arsenicoxydans</name>
    <dbReference type="NCBI Taxonomy" id="204773"/>
    <lineage>
        <taxon>Bacteria</taxon>
        <taxon>Pseudomonadati</taxon>
        <taxon>Pseudomonadota</taxon>
        <taxon>Betaproteobacteria</taxon>
        <taxon>Burkholderiales</taxon>
        <taxon>Oxalobacteraceae</taxon>
        <taxon>Herminiimonas</taxon>
    </lineage>
</organism>
<dbReference type="OrthoDB" id="8702978at2"/>
<dbReference type="HOGENOM" id="CLU_2069937_0_0_4"/>
<accession>A4G2K1</accession>
<dbReference type="Proteomes" id="UP000006697">
    <property type="component" value="Chromosome"/>
</dbReference>
<name>A4G2K1_HERAR</name>
<dbReference type="AlphaFoldDB" id="A4G2K1"/>
<reference evidence="1 2" key="1">
    <citation type="journal article" date="2007" name="PLoS Genet.">
        <title>A tale of two oxidation states: bacterial colonization of arsenic-rich environments.</title>
        <authorList>
            <person name="Muller D."/>
            <person name="Medigue C."/>
            <person name="Koechler S."/>
            <person name="Barbe V."/>
            <person name="Barakat M."/>
            <person name="Talla E."/>
            <person name="Bonnefoy V."/>
            <person name="Krin E."/>
            <person name="Arsene-Ploetze F."/>
            <person name="Carapito C."/>
            <person name="Chandler M."/>
            <person name="Cournoyer B."/>
            <person name="Cruveiller S."/>
            <person name="Dossat C."/>
            <person name="Duval S."/>
            <person name="Heymann M."/>
            <person name="Leize E."/>
            <person name="Lieutaud A."/>
            <person name="Lievremont D."/>
            <person name="Makita Y."/>
            <person name="Mangenot S."/>
            <person name="Nitschke W."/>
            <person name="Ortet P."/>
            <person name="Perdrial N."/>
            <person name="Schoepp B."/>
            <person name="Siguier N."/>
            <person name="Simeonova D.D."/>
            <person name="Rouy Z."/>
            <person name="Segurens B."/>
            <person name="Turlin E."/>
            <person name="Vallenet D."/>
            <person name="Van Dorsselaer A."/>
            <person name="Weiss S."/>
            <person name="Weissenbach J."/>
            <person name="Lett M.C."/>
            <person name="Danchin A."/>
            <person name="Bertin P.N."/>
        </authorList>
    </citation>
    <scope>NUCLEOTIDE SEQUENCE [LARGE SCALE GENOMIC DNA]</scope>
    <source>
        <strain evidence="2">ULPAs1</strain>
    </source>
</reference>